<sequence length="56" mass="6462">MLRLTKLDEQPSHGASRYVYDWLVALYTRANENVGYQHPQDVSEVDKKRLDALLSA</sequence>
<comment type="caution">
    <text evidence="1">The sequence shown here is derived from an EMBL/GenBank/DDBJ whole genome shotgun (WGS) entry which is preliminary data.</text>
</comment>
<protein>
    <submittedName>
        <fullName evidence="1">Virulence factor</fullName>
    </submittedName>
</protein>
<name>A0A7G2IVB4_CITFR</name>
<reference evidence="1 2" key="1">
    <citation type="submission" date="2013-10" db="EMBL/GenBank/DDBJ databases">
        <title>Antibiotic resistance diversity of beta-lactamase producers in the General Hospital Vienna.</title>
        <authorList>
            <person name="Barisic I."/>
            <person name="Mitteregger D."/>
            <person name="Hirschl A.M."/>
            <person name="Noehammer C."/>
            <person name="Wiesinger-Mayr H."/>
        </authorList>
    </citation>
    <scope>NUCLEOTIDE SEQUENCE [LARGE SCALE GENOMIC DNA]</scope>
    <source>
        <strain evidence="1 2">ISC11</strain>
    </source>
</reference>
<evidence type="ECO:0000313" key="1">
    <source>
        <dbReference type="EMBL" id="CDL40482.1"/>
    </source>
</evidence>
<evidence type="ECO:0000313" key="2">
    <source>
        <dbReference type="Proteomes" id="UP000019194"/>
    </source>
</evidence>
<accession>A0A7G2IVB4</accession>
<dbReference type="Proteomes" id="UP000019194">
    <property type="component" value="Unassembled WGS sequence"/>
</dbReference>
<dbReference type="AlphaFoldDB" id="A0A7G2IVB4"/>
<dbReference type="EMBL" id="CBWP010000072">
    <property type="protein sequence ID" value="CDL40482.1"/>
    <property type="molecule type" value="Genomic_DNA"/>
</dbReference>
<proteinExistence type="predicted"/>
<organism evidence="1 2">
    <name type="scientific">Citrobacter freundii</name>
    <dbReference type="NCBI Taxonomy" id="546"/>
    <lineage>
        <taxon>Bacteria</taxon>
        <taxon>Pseudomonadati</taxon>
        <taxon>Pseudomonadota</taxon>
        <taxon>Gammaproteobacteria</taxon>
        <taxon>Enterobacterales</taxon>
        <taxon>Enterobacteriaceae</taxon>
        <taxon>Citrobacter</taxon>
        <taxon>Citrobacter freundii complex</taxon>
    </lineage>
</organism>